<keyword evidence="3" id="KW-1185">Reference proteome</keyword>
<accession>A0A4Z2G655</accession>
<reference evidence="2 3" key="1">
    <citation type="submission" date="2019-03" db="EMBL/GenBank/DDBJ databases">
        <title>First draft genome of Liparis tanakae, snailfish: a comprehensive survey of snailfish specific genes.</title>
        <authorList>
            <person name="Kim W."/>
            <person name="Song I."/>
            <person name="Jeong J.-H."/>
            <person name="Kim D."/>
            <person name="Kim S."/>
            <person name="Ryu S."/>
            <person name="Song J.Y."/>
            <person name="Lee S.K."/>
        </authorList>
    </citation>
    <scope>NUCLEOTIDE SEQUENCE [LARGE SCALE GENOMIC DNA]</scope>
    <source>
        <tissue evidence="2">Muscle</tissue>
    </source>
</reference>
<name>A0A4Z2G655_9TELE</name>
<organism evidence="2 3">
    <name type="scientific">Liparis tanakae</name>
    <name type="common">Tanaka's snailfish</name>
    <dbReference type="NCBI Taxonomy" id="230148"/>
    <lineage>
        <taxon>Eukaryota</taxon>
        <taxon>Metazoa</taxon>
        <taxon>Chordata</taxon>
        <taxon>Craniata</taxon>
        <taxon>Vertebrata</taxon>
        <taxon>Euteleostomi</taxon>
        <taxon>Actinopterygii</taxon>
        <taxon>Neopterygii</taxon>
        <taxon>Teleostei</taxon>
        <taxon>Neoteleostei</taxon>
        <taxon>Acanthomorphata</taxon>
        <taxon>Eupercaria</taxon>
        <taxon>Perciformes</taxon>
        <taxon>Cottioidei</taxon>
        <taxon>Cottales</taxon>
        <taxon>Liparidae</taxon>
        <taxon>Liparis</taxon>
    </lineage>
</organism>
<dbReference type="EMBL" id="SRLO01000700">
    <property type="protein sequence ID" value="TNN48353.1"/>
    <property type="molecule type" value="Genomic_DNA"/>
</dbReference>
<evidence type="ECO:0000256" key="1">
    <source>
        <dbReference type="SAM" id="MobiDB-lite"/>
    </source>
</evidence>
<comment type="caution">
    <text evidence="2">The sequence shown here is derived from an EMBL/GenBank/DDBJ whole genome shotgun (WGS) entry which is preliminary data.</text>
</comment>
<dbReference type="Proteomes" id="UP000314294">
    <property type="component" value="Unassembled WGS sequence"/>
</dbReference>
<gene>
    <name evidence="2" type="ORF">EYF80_041432</name>
</gene>
<evidence type="ECO:0000313" key="2">
    <source>
        <dbReference type="EMBL" id="TNN48353.1"/>
    </source>
</evidence>
<dbReference type="AlphaFoldDB" id="A0A4Z2G655"/>
<proteinExistence type="predicted"/>
<sequence length="60" mass="6591">MSGGQGRSFSLTAASAESKWELLLSDLQSGTMALTRIQQRRSELPQQQLSRLAGSRSEPR</sequence>
<evidence type="ECO:0000313" key="3">
    <source>
        <dbReference type="Proteomes" id="UP000314294"/>
    </source>
</evidence>
<protein>
    <submittedName>
        <fullName evidence="2">Uncharacterized protein</fullName>
    </submittedName>
</protein>
<feature type="region of interest" description="Disordered" evidence="1">
    <location>
        <begin position="39"/>
        <end position="60"/>
    </location>
</feature>